<dbReference type="FunFam" id="3.40.50.720:FF:000084">
    <property type="entry name" value="Short-chain dehydrogenase reductase"/>
    <property type="match status" value="1"/>
</dbReference>
<keyword evidence="3" id="KW-1185">Reference proteome</keyword>
<dbReference type="PATRIC" id="fig|1008153.3.peg.4019"/>
<dbReference type="PANTHER" id="PTHR42760:SF96">
    <property type="entry name" value="3-OXOACYL-[ACYL-CARRIER-PROTEIN] REDUCTASE FABG"/>
    <property type="match status" value="1"/>
</dbReference>
<reference evidence="2 3" key="1">
    <citation type="submission" date="2016-02" db="EMBL/GenBank/DDBJ databases">
        <title>Genome sequence of Halalkalicoccus paucihalophilus DSM 24557.</title>
        <authorList>
            <person name="Poehlein A."/>
            <person name="Daniel R."/>
        </authorList>
    </citation>
    <scope>NUCLEOTIDE SEQUENCE [LARGE SCALE GENOMIC DNA]</scope>
    <source>
        <strain evidence="2 3">DSM 24557</strain>
    </source>
</reference>
<comment type="similarity">
    <text evidence="1">Belongs to the short-chain dehydrogenases/reductases (SDR) family.</text>
</comment>
<dbReference type="GO" id="GO:0018498">
    <property type="term" value="F:2,3-dihydroxy-2,3-dihydro-phenylpropionate dehydrogenase activity"/>
    <property type="evidence" value="ECO:0007669"/>
    <property type="project" value="UniProtKB-EC"/>
</dbReference>
<dbReference type="EMBL" id="LTAZ01000016">
    <property type="protein sequence ID" value="KYH24128.1"/>
    <property type="molecule type" value="Genomic_DNA"/>
</dbReference>
<dbReference type="InterPro" id="IPR036291">
    <property type="entry name" value="NAD(P)-bd_dom_sf"/>
</dbReference>
<dbReference type="GO" id="GO:0030497">
    <property type="term" value="P:fatty acid elongation"/>
    <property type="evidence" value="ECO:0007669"/>
    <property type="project" value="TreeGrafter"/>
</dbReference>
<dbReference type="CDD" id="cd05233">
    <property type="entry name" value="SDR_c"/>
    <property type="match status" value="1"/>
</dbReference>
<dbReference type="PANTHER" id="PTHR42760">
    <property type="entry name" value="SHORT-CHAIN DEHYDROGENASES/REDUCTASES FAMILY MEMBER"/>
    <property type="match status" value="1"/>
</dbReference>
<dbReference type="EC" id="1.3.1.87" evidence="2"/>
<dbReference type="PROSITE" id="PS00061">
    <property type="entry name" value="ADH_SHORT"/>
    <property type="match status" value="1"/>
</dbReference>
<accession>A0A151A8V7</accession>
<dbReference type="PRINTS" id="PR00081">
    <property type="entry name" value="GDHRDH"/>
</dbReference>
<dbReference type="Pfam" id="PF13561">
    <property type="entry name" value="adh_short_C2"/>
    <property type="match status" value="1"/>
</dbReference>
<dbReference type="InterPro" id="IPR020904">
    <property type="entry name" value="Sc_DH/Rdtase_CS"/>
</dbReference>
<evidence type="ECO:0000313" key="2">
    <source>
        <dbReference type="EMBL" id="KYH24128.1"/>
    </source>
</evidence>
<keyword evidence="2" id="KW-0560">Oxidoreductase</keyword>
<organism evidence="2 3">
    <name type="scientific">Halalkalicoccus paucihalophilus</name>
    <dbReference type="NCBI Taxonomy" id="1008153"/>
    <lineage>
        <taxon>Archaea</taxon>
        <taxon>Methanobacteriati</taxon>
        <taxon>Methanobacteriota</taxon>
        <taxon>Stenosarchaea group</taxon>
        <taxon>Halobacteria</taxon>
        <taxon>Halobacteriales</taxon>
        <taxon>Halococcaceae</taxon>
        <taxon>Halalkalicoccus</taxon>
    </lineage>
</organism>
<evidence type="ECO:0000313" key="3">
    <source>
        <dbReference type="Proteomes" id="UP000075321"/>
    </source>
</evidence>
<dbReference type="SUPFAM" id="SSF51735">
    <property type="entry name" value="NAD(P)-binding Rossmann-fold domains"/>
    <property type="match status" value="1"/>
</dbReference>
<sequence>MATENSLDGAVSIVTGAGGQIGHGIATELAAAGSDIVVADVDVVDSEYNQAGSEDIGGASRARALVDDLEAMGSQTLLVECDVTDAAQVDSMVEQTIDEFGQIDVLANNAGIITVAPTEEMDEAEWDSVMDVNVKGPFLCSRAAIPHLRQSHGSIINTASIAGSIGAAGLGHYCASKHAVIGFTKTLALELAEDDVTANAICPGIVDTPMWSDVLTPSLDESYEDTIERVIPLGRDQTPEDMGRLAVFFATNPNVTGEAVKVDGGITQAVI</sequence>
<proteinExistence type="inferred from homology"/>
<dbReference type="RefSeq" id="WP_066385355.1">
    <property type="nucleotide sequence ID" value="NZ_LTAZ01000016.1"/>
</dbReference>
<dbReference type="InterPro" id="IPR002347">
    <property type="entry name" value="SDR_fam"/>
</dbReference>
<comment type="caution">
    <text evidence="2">The sequence shown here is derived from an EMBL/GenBank/DDBJ whole genome shotgun (WGS) entry which is preliminary data.</text>
</comment>
<dbReference type="OrthoDB" id="7442at2157"/>
<dbReference type="GO" id="GO:0016616">
    <property type="term" value="F:oxidoreductase activity, acting on the CH-OH group of donors, NAD or NADP as acceptor"/>
    <property type="evidence" value="ECO:0007669"/>
    <property type="project" value="TreeGrafter"/>
</dbReference>
<dbReference type="Gene3D" id="3.40.50.720">
    <property type="entry name" value="NAD(P)-binding Rossmann-like Domain"/>
    <property type="match status" value="1"/>
</dbReference>
<dbReference type="Proteomes" id="UP000075321">
    <property type="component" value="Unassembled WGS sequence"/>
</dbReference>
<name>A0A151A8V7_9EURY</name>
<dbReference type="AlphaFoldDB" id="A0A151A8V7"/>
<gene>
    <name evidence="2" type="primary">hcaB_15</name>
    <name evidence="2" type="ORF">HAPAU_37710</name>
</gene>
<dbReference type="PRINTS" id="PR00080">
    <property type="entry name" value="SDRFAMILY"/>
</dbReference>
<protein>
    <submittedName>
        <fullName evidence="2">3-phenylpropionate-dihydrodiol/cinnamic acid-dihydrodiol dehydrogenase</fullName>
        <ecNumber evidence="2">1.3.1.87</ecNumber>
    </submittedName>
</protein>
<evidence type="ECO:0000256" key="1">
    <source>
        <dbReference type="ARBA" id="ARBA00006484"/>
    </source>
</evidence>